<sequence length="72" mass="8196">MKRPFSQLLKSDILRTARSAASTLGVINIPLLAEQVRKRNEAENIALEDIEYELLQQAQLLNVVMEFDAGRR</sequence>
<evidence type="ECO:0000313" key="1">
    <source>
        <dbReference type="EMBL" id="MBS3650071.1"/>
    </source>
</evidence>
<dbReference type="EMBL" id="JAGWCR010000008">
    <property type="protein sequence ID" value="MBS3650071.1"/>
    <property type="molecule type" value="Genomic_DNA"/>
</dbReference>
<proteinExistence type="predicted"/>
<comment type="caution">
    <text evidence="1">The sequence shown here is derived from an EMBL/GenBank/DDBJ whole genome shotgun (WGS) entry which is preliminary data.</text>
</comment>
<organism evidence="1 2">
    <name type="scientific">Pseudaminobacter soli</name>
    <name type="common">ex Zhang et al. 2022</name>
    <dbReference type="NCBI Taxonomy" id="2831468"/>
    <lineage>
        <taxon>Bacteria</taxon>
        <taxon>Pseudomonadati</taxon>
        <taxon>Pseudomonadota</taxon>
        <taxon>Alphaproteobacteria</taxon>
        <taxon>Hyphomicrobiales</taxon>
        <taxon>Phyllobacteriaceae</taxon>
        <taxon>Pseudaminobacter</taxon>
    </lineage>
</organism>
<evidence type="ECO:0000313" key="2">
    <source>
        <dbReference type="Proteomes" id="UP000680348"/>
    </source>
</evidence>
<dbReference type="Proteomes" id="UP000680348">
    <property type="component" value="Unassembled WGS sequence"/>
</dbReference>
<dbReference type="AlphaFoldDB" id="A0A942DYQ3"/>
<keyword evidence="2" id="KW-1185">Reference proteome</keyword>
<name>A0A942DYQ3_9HYPH</name>
<gene>
    <name evidence="1" type="ORF">KEU06_15775</name>
</gene>
<dbReference type="RefSeq" id="WP_188255632.1">
    <property type="nucleotide sequence ID" value="NZ_JABVCF010000008.1"/>
</dbReference>
<accession>A0A942DYQ3</accession>
<reference evidence="1" key="1">
    <citation type="submission" date="2021-04" db="EMBL/GenBank/DDBJ databases">
        <title>Pseudaminobacter soli sp. nov., isolated from paddy soil contaminated by heavy metals.</title>
        <authorList>
            <person name="Zhang K."/>
        </authorList>
    </citation>
    <scope>NUCLEOTIDE SEQUENCE</scope>
    <source>
        <strain evidence="1">19-2017</strain>
    </source>
</reference>
<protein>
    <submittedName>
        <fullName evidence="1">Uncharacterized protein</fullName>
    </submittedName>
</protein>